<dbReference type="PANTHER" id="PTHR13554">
    <property type="entry name" value="26S PROTEASOME NON-ATPASE REGULATORY SUBUNIT 5-RELATED"/>
    <property type="match status" value="1"/>
</dbReference>
<dbReference type="Proteomes" id="UP000290289">
    <property type="component" value="Chromosome 11"/>
</dbReference>
<keyword evidence="2" id="KW-1185">Reference proteome</keyword>
<organism evidence="1 2">
    <name type="scientific">Malus domestica</name>
    <name type="common">Apple</name>
    <name type="synonym">Pyrus malus</name>
    <dbReference type="NCBI Taxonomy" id="3750"/>
    <lineage>
        <taxon>Eukaryota</taxon>
        <taxon>Viridiplantae</taxon>
        <taxon>Streptophyta</taxon>
        <taxon>Embryophyta</taxon>
        <taxon>Tracheophyta</taxon>
        <taxon>Spermatophyta</taxon>
        <taxon>Magnoliopsida</taxon>
        <taxon>eudicotyledons</taxon>
        <taxon>Gunneridae</taxon>
        <taxon>Pentapetalae</taxon>
        <taxon>rosids</taxon>
        <taxon>fabids</taxon>
        <taxon>Rosales</taxon>
        <taxon>Rosaceae</taxon>
        <taxon>Amygdaloideae</taxon>
        <taxon>Maleae</taxon>
        <taxon>Malus</taxon>
    </lineage>
</organism>
<evidence type="ECO:0000313" key="2">
    <source>
        <dbReference type="Proteomes" id="UP000290289"/>
    </source>
</evidence>
<dbReference type="AlphaFoldDB" id="A0A498IPK8"/>
<dbReference type="STRING" id="3750.A0A498IPK8"/>
<reference evidence="1 2" key="1">
    <citation type="submission" date="2018-10" db="EMBL/GenBank/DDBJ databases">
        <title>A high-quality apple genome assembly.</title>
        <authorList>
            <person name="Hu J."/>
        </authorList>
    </citation>
    <scope>NUCLEOTIDE SEQUENCE [LARGE SCALE GENOMIC DNA]</scope>
    <source>
        <strain evidence="2">cv. HFTH1</strain>
        <tissue evidence="1">Young leaf</tissue>
    </source>
</reference>
<dbReference type="GO" id="GO:0005829">
    <property type="term" value="C:cytosol"/>
    <property type="evidence" value="ECO:0007669"/>
    <property type="project" value="TreeGrafter"/>
</dbReference>
<dbReference type="InterPro" id="IPR011989">
    <property type="entry name" value="ARM-like"/>
</dbReference>
<gene>
    <name evidence="1" type="ORF">DVH24_027043</name>
</gene>
<comment type="caution">
    <text evidence="1">The sequence shown here is derived from an EMBL/GenBank/DDBJ whole genome shotgun (WGS) entry which is preliminary data.</text>
</comment>
<dbReference type="EMBL" id="RDQH01000337">
    <property type="protein sequence ID" value="RXH84144.1"/>
    <property type="molecule type" value="Genomic_DNA"/>
</dbReference>
<name>A0A498IPK8_MALDO</name>
<evidence type="ECO:0000313" key="1">
    <source>
        <dbReference type="EMBL" id="RXH84144.1"/>
    </source>
</evidence>
<dbReference type="InterPro" id="IPR019538">
    <property type="entry name" value="PSMD5"/>
</dbReference>
<proteinExistence type="predicted"/>
<accession>A0A498IPK8</accession>
<dbReference type="GO" id="GO:0043248">
    <property type="term" value="P:proteasome assembly"/>
    <property type="evidence" value="ECO:0007669"/>
    <property type="project" value="InterPro"/>
</dbReference>
<dbReference type="InterPro" id="IPR016024">
    <property type="entry name" value="ARM-type_fold"/>
</dbReference>
<dbReference type="PANTHER" id="PTHR13554:SF10">
    <property type="entry name" value="26S PROTEASOME NON-ATPASE REGULATORY SUBUNIT 5"/>
    <property type="match status" value="1"/>
</dbReference>
<protein>
    <submittedName>
        <fullName evidence="1">Uncharacterized protein</fullName>
    </submittedName>
</protein>
<dbReference type="SUPFAM" id="SSF48371">
    <property type="entry name" value="ARM repeat"/>
    <property type="match status" value="1"/>
</dbReference>
<sequence>MEEYSVDDPTQLLQAASHFENYPGLQNDDSAKEFLDSSLFPSFSTDVRGLESTLVVVLERVFMTKYGRWGFSHPPVYAGWMKWKSASSVLCDRRMPLKLKGKFYRMPIRPAMLYGAECWVVKYQHLEDATTGQRSRAEGVEGDFGKNSKKRLRSFVQASLMAESQEVNSLACKTVSCLLENSNEGSVSATRFTVDHNIYPLLLDCLIHGYEKVATLAMDAIENIAGSPAGIDIVLSANTKEVTHLGALAAQFSSLGWVRVLALIVRLFSISPRANVALVVQKSNLLGLFEAKSRTMIPFQH</sequence>
<dbReference type="Gene3D" id="1.25.10.10">
    <property type="entry name" value="Leucine-rich Repeat Variant"/>
    <property type="match status" value="1"/>
</dbReference>